<keyword evidence="3" id="KW-0540">Nuclease</keyword>
<protein>
    <submittedName>
        <fullName evidence="8">Retrovirus-related Pol polyprotein</fullName>
    </submittedName>
</protein>
<comment type="caution">
    <text evidence="8">The sequence shown here is derived from an EMBL/GenBank/DDBJ whole genome shotgun (WGS) entry which is preliminary data.</text>
</comment>
<dbReference type="GO" id="GO:0004519">
    <property type="term" value="F:endonuclease activity"/>
    <property type="evidence" value="ECO:0007669"/>
    <property type="project" value="UniProtKB-KW"/>
</dbReference>
<dbReference type="Proteomes" id="UP000018936">
    <property type="component" value="Unassembled WGS sequence"/>
</dbReference>
<evidence type="ECO:0000313" key="9">
    <source>
        <dbReference type="Proteomes" id="UP000018936"/>
    </source>
</evidence>
<gene>
    <name evidence="8" type="primary">POL</name>
    <name evidence="8" type="ORF">L345_04681</name>
</gene>
<dbReference type="PANTHER" id="PTHR34072">
    <property type="entry name" value="ENZYMATIC POLYPROTEIN-RELATED"/>
    <property type="match status" value="1"/>
</dbReference>
<evidence type="ECO:0000256" key="5">
    <source>
        <dbReference type="ARBA" id="ARBA00022801"/>
    </source>
</evidence>
<reference evidence="8 9" key="1">
    <citation type="journal article" date="2013" name="Proc. Natl. Acad. Sci. U.S.A.">
        <title>The king cobra genome reveals dynamic gene evolution and adaptation in the snake venom system.</title>
        <authorList>
            <person name="Vonk F.J."/>
            <person name="Casewell N.R."/>
            <person name="Henkel C.V."/>
            <person name="Heimberg A.M."/>
            <person name="Jansen H.J."/>
            <person name="McCleary R.J."/>
            <person name="Kerkkamp H.M."/>
            <person name="Vos R.A."/>
            <person name="Guerreiro I."/>
            <person name="Calvete J.J."/>
            <person name="Wuster W."/>
            <person name="Woods A.E."/>
            <person name="Logan J.M."/>
            <person name="Harrison R.A."/>
            <person name="Castoe T.A."/>
            <person name="de Koning A.P."/>
            <person name="Pollock D.D."/>
            <person name="Yandell M."/>
            <person name="Calderon D."/>
            <person name="Renjifo C."/>
            <person name="Currier R.B."/>
            <person name="Salgado D."/>
            <person name="Pla D."/>
            <person name="Sanz L."/>
            <person name="Hyder A.S."/>
            <person name="Ribeiro J.M."/>
            <person name="Arntzen J.W."/>
            <person name="van den Thillart G.E."/>
            <person name="Boetzer M."/>
            <person name="Pirovano W."/>
            <person name="Dirks R.P."/>
            <person name="Spaink H.P."/>
            <person name="Duboule D."/>
            <person name="McGlinn E."/>
            <person name="Kini R.M."/>
            <person name="Richardson M.K."/>
        </authorList>
    </citation>
    <scope>NUCLEOTIDE SEQUENCE</scope>
    <source>
        <tissue evidence="8">Blood</tissue>
    </source>
</reference>
<dbReference type="OrthoDB" id="8919160at2759"/>
<dbReference type="InterPro" id="IPR043502">
    <property type="entry name" value="DNA/RNA_pol_sf"/>
</dbReference>
<name>V8P6L9_OPHHA</name>
<dbReference type="EMBL" id="AZIM01000747">
    <property type="protein sequence ID" value="ETE69517.1"/>
    <property type="molecule type" value="Genomic_DNA"/>
</dbReference>
<dbReference type="PANTHER" id="PTHR34072:SF42">
    <property type="entry name" value="INTEGRASE CATALYTIC DOMAIN-CONTAINING PROTEIN"/>
    <property type="match status" value="1"/>
</dbReference>
<dbReference type="InterPro" id="IPR041373">
    <property type="entry name" value="RT_RNaseH"/>
</dbReference>
<keyword evidence="4" id="KW-0255">Endonuclease</keyword>
<dbReference type="AlphaFoldDB" id="V8P6L9"/>
<keyword evidence="2" id="KW-0548">Nucleotidyltransferase</keyword>
<evidence type="ECO:0000256" key="3">
    <source>
        <dbReference type="ARBA" id="ARBA00022722"/>
    </source>
</evidence>
<dbReference type="SUPFAM" id="SSF56672">
    <property type="entry name" value="DNA/RNA polymerases"/>
    <property type="match status" value="1"/>
</dbReference>
<proteinExistence type="predicted"/>
<evidence type="ECO:0000313" key="8">
    <source>
        <dbReference type="EMBL" id="ETE69517.1"/>
    </source>
</evidence>
<feature type="non-terminal residue" evidence="8">
    <location>
        <position position="1"/>
    </location>
</feature>
<evidence type="ECO:0000256" key="2">
    <source>
        <dbReference type="ARBA" id="ARBA00022695"/>
    </source>
</evidence>
<sequence>MAVGAVLLQKNMDGILQPCAYTSRKFSSSERNWAIREKEAFAVHWALVWTDHKNLEALQNPCQLSPKQVRWALFF</sequence>
<keyword evidence="6" id="KW-0695">RNA-directed DNA polymerase</keyword>
<keyword evidence="9" id="KW-1185">Reference proteome</keyword>
<dbReference type="GO" id="GO:0003964">
    <property type="term" value="F:RNA-directed DNA polymerase activity"/>
    <property type="evidence" value="ECO:0007669"/>
    <property type="project" value="UniProtKB-KW"/>
</dbReference>
<feature type="domain" description="Reverse transcriptase RNase H-like" evidence="7">
    <location>
        <begin position="2"/>
        <end position="47"/>
    </location>
</feature>
<organism evidence="8 9">
    <name type="scientific">Ophiophagus hannah</name>
    <name type="common">King cobra</name>
    <name type="synonym">Naja hannah</name>
    <dbReference type="NCBI Taxonomy" id="8665"/>
    <lineage>
        <taxon>Eukaryota</taxon>
        <taxon>Metazoa</taxon>
        <taxon>Chordata</taxon>
        <taxon>Craniata</taxon>
        <taxon>Vertebrata</taxon>
        <taxon>Euteleostomi</taxon>
        <taxon>Lepidosauria</taxon>
        <taxon>Squamata</taxon>
        <taxon>Bifurcata</taxon>
        <taxon>Unidentata</taxon>
        <taxon>Episquamata</taxon>
        <taxon>Toxicofera</taxon>
        <taxon>Serpentes</taxon>
        <taxon>Colubroidea</taxon>
        <taxon>Elapidae</taxon>
        <taxon>Elapinae</taxon>
        <taxon>Ophiophagus</taxon>
    </lineage>
</organism>
<accession>V8P6L9</accession>
<keyword evidence="1" id="KW-0808">Transferase</keyword>
<keyword evidence="5" id="KW-0378">Hydrolase</keyword>
<dbReference type="GO" id="GO:0016787">
    <property type="term" value="F:hydrolase activity"/>
    <property type="evidence" value="ECO:0007669"/>
    <property type="project" value="UniProtKB-KW"/>
</dbReference>
<evidence type="ECO:0000256" key="1">
    <source>
        <dbReference type="ARBA" id="ARBA00022679"/>
    </source>
</evidence>
<evidence type="ECO:0000259" key="7">
    <source>
        <dbReference type="Pfam" id="PF17917"/>
    </source>
</evidence>
<dbReference type="Pfam" id="PF17917">
    <property type="entry name" value="RT_RNaseH"/>
    <property type="match status" value="1"/>
</dbReference>
<evidence type="ECO:0000256" key="4">
    <source>
        <dbReference type="ARBA" id="ARBA00022759"/>
    </source>
</evidence>
<evidence type="ECO:0000256" key="6">
    <source>
        <dbReference type="ARBA" id="ARBA00022918"/>
    </source>
</evidence>